<dbReference type="RefSeq" id="WP_093287861.1">
    <property type="nucleotide sequence ID" value="NZ_FOFS01000012.1"/>
</dbReference>
<keyword evidence="3 6" id="KW-0067">ATP-binding</keyword>
<dbReference type="InterPro" id="IPR036388">
    <property type="entry name" value="WH-like_DNA-bd_sf"/>
</dbReference>
<dbReference type="InterPro" id="IPR030855">
    <property type="entry name" value="Bifunct_BirA"/>
</dbReference>
<dbReference type="SUPFAM" id="SSF50037">
    <property type="entry name" value="C-terminal domain of transcriptional repressors"/>
    <property type="match status" value="1"/>
</dbReference>
<keyword evidence="6" id="KW-0678">Repressor</keyword>
<evidence type="ECO:0000313" key="8">
    <source>
        <dbReference type="EMBL" id="SEQ88632.1"/>
    </source>
</evidence>
<dbReference type="GO" id="GO:0004077">
    <property type="term" value="F:biotin--[biotin carboxyl-carrier protein] ligase activity"/>
    <property type="evidence" value="ECO:0007669"/>
    <property type="project" value="UniProtKB-UniRule"/>
</dbReference>
<keyword evidence="4 6" id="KW-0092">Biotin</keyword>
<dbReference type="NCBIfam" id="NF008847">
    <property type="entry name" value="PRK11886.1-2"/>
    <property type="match status" value="1"/>
</dbReference>
<evidence type="ECO:0000256" key="6">
    <source>
        <dbReference type="HAMAP-Rule" id="MF_00978"/>
    </source>
</evidence>
<dbReference type="Gene3D" id="3.30.930.10">
    <property type="entry name" value="Bira Bifunctional Protein, Domain 2"/>
    <property type="match status" value="1"/>
</dbReference>
<dbReference type="InterPro" id="IPR045864">
    <property type="entry name" value="aa-tRNA-synth_II/BPL/LPL"/>
</dbReference>
<feature type="binding site" evidence="6">
    <location>
        <begin position="118"/>
        <end position="120"/>
    </location>
    <ligand>
        <name>biotin</name>
        <dbReference type="ChEBI" id="CHEBI:57586"/>
    </ligand>
</feature>
<dbReference type="CDD" id="cd00090">
    <property type="entry name" value="HTH_ARSR"/>
    <property type="match status" value="1"/>
</dbReference>
<protein>
    <recommendedName>
        <fullName evidence="6">Bifunctional ligase/repressor BirA</fullName>
    </recommendedName>
    <alternativeName>
        <fullName evidence="6">Biotin operon repressor</fullName>
    </alternativeName>
    <alternativeName>
        <fullName evidence="6">Biotin--[acetyl-CoA-carboxylase] ligase</fullName>
        <ecNumber evidence="6">6.3.4.15</ecNumber>
    </alternativeName>
    <alternativeName>
        <fullName evidence="6">Biotin--protein ligase</fullName>
    </alternativeName>
    <alternativeName>
        <fullName evidence="6">Biotin-[acetyl-CoA carboxylase] synthetase</fullName>
    </alternativeName>
</protein>
<feature type="binding site" evidence="6">
    <location>
        <position position="185"/>
    </location>
    <ligand>
        <name>biotin</name>
        <dbReference type="ChEBI" id="CHEBI:57586"/>
    </ligand>
</feature>
<dbReference type="CDD" id="cd16442">
    <property type="entry name" value="BPL"/>
    <property type="match status" value="1"/>
</dbReference>
<sequence length="326" mass="35338">MAATLSQQEQLELLDALADGQWHSGEALAARFGVSRAALSKRVERLREWQLEVESRQGLGYRLSAPIERLDAQRLQAAVPQLPLQVLPIVESTNTLLLACGAEQDPQALLAEFQSGGRGRRGRQWISPFGANLYLSLSWSWPSWPRQLTALSLAVGVACAQALRRCGLSTLQLKWPNDLLVAGRKLGGVLIEHRGEAGGSCRVVIGIGLNLRMAATQGEAVSQPWINLDEALRLENQPPAARNEVAAALLQSLHGLLDGYAEQGFAAVAAQWSALDACRDRPVLIVQHDHTQSAIARGVDSDGALLVDIENRRERLLSGEVSLRPA</sequence>
<evidence type="ECO:0000313" key="9">
    <source>
        <dbReference type="Proteomes" id="UP000199233"/>
    </source>
</evidence>
<dbReference type="InterPro" id="IPR004408">
    <property type="entry name" value="Biotin_CoA_COase_ligase"/>
</dbReference>
<dbReference type="InterPro" id="IPR008988">
    <property type="entry name" value="Transcriptional_repressor_C"/>
</dbReference>
<keyword evidence="2 6" id="KW-0547">Nucleotide-binding</keyword>
<dbReference type="OrthoDB" id="9807064at2"/>
<keyword evidence="6" id="KW-0805">Transcription regulation</keyword>
<dbReference type="Gene3D" id="1.10.10.10">
    <property type="entry name" value="Winged helix-like DNA-binding domain superfamily/Winged helix DNA-binding domain"/>
    <property type="match status" value="1"/>
</dbReference>
<dbReference type="Pfam" id="PF02237">
    <property type="entry name" value="BPL_C"/>
    <property type="match status" value="1"/>
</dbReference>
<feature type="domain" description="BPL/LPL catalytic" evidence="7">
    <location>
        <begin position="81"/>
        <end position="261"/>
    </location>
</feature>
<dbReference type="InterPro" id="IPR011991">
    <property type="entry name" value="ArsR-like_HTH"/>
</dbReference>
<organism evidence="8 9">
    <name type="scientific">Solimonas aquatica</name>
    <dbReference type="NCBI Taxonomy" id="489703"/>
    <lineage>
        <taxon>Bacteria</taxon>
        <taxon>Pseudomonadati</taxon>
        <taxon>Pseudomonadota</taxon>
        <taxon>Gammaproteobacteria</taxon>
        <taxon>Nevskiales</taxon>
        <taxon>Nevskiaceae</taxon>
        <taxon>Solimonas</taxon>
    </lineage>
</organism>
<dbReference type="EMBL" id="FOFS01000012">
    <property type="protein sequence ID" value="SEQ88632.1"/>
    <property type="molecule type" value="Genomic_DNA"/>
</dbReference>
<accession>A0A1H9JP56</accession>
<dbReference type="GO" id="GO:0005524">
    <property type="term" value="F:ATP binding"/>
    <property type="evidence" value="ECO:0007669"/>
    <property type="project" value="UniProtKB-UniRule"/>
</dbReference>
<dbReference type="InterPro" id="IPR004143">
    <property type="entry name" value="BPL_LPL_catalytic"/>
</dbReference>
<dbReference type="GO" id="GO:0006355">
    <property type="term" value="P:regulation of DNA-templated transcription"/>
    <property type="evidence" value="ECO:0007669"/>
    <property type="project" value="UniProtKB-UniRule"/>
</dbReference>
<dbReference type="EC" id="6.3.4.15" evidence="6"/>
<dbReference type="GO" id="GO:0003677">
    <property type="term" value="F:DNA binding"/>
    <property type="evidence" value="ECO:0007669"/>
    <property type="project" value="UniProtKB-UniRule"/>
</dbReference>
<dbReference type="HAMAP" id="MF_00978">
    <property type="entry name" value="Bifunct_BirA"/>
    <property type="match status" value="1"/>
</dbReference>
<keyword evidence="1 6" id="KW-0436">Ligase</keyword>
<dbReference type="Proteomes" id="UP000199233">
    <property type="component" value="Unassembled WGS sequence"/>
</dbReference>
<name>A0A1H9JP56_9GAMM</name>
<evidence type="ECO:0000256" key="2">
    <source>
        <dbReference type="ARBA" id="ARBA00022741"/>
    </source>
</evidence>
<feature type="binding site" evidence="6">
    <location>
        <position position="114"/>
    </location>
    <ligand>
        <name>biotin</name>
        <dbReference type="ChEBI" id="CHEBI:57586"/>
    </ligand>
</feature>
<evidence type="ECO:0000259" key="7">
    <source>
        <dbReference type="PROSITE" id="PS51733"/>
    </source>
</evidence>
<evidence type="ECO:0000256" key="3">
    <source>
        <dbReference type="ARBA" id="ARBA00022840"/>
    </source>
</evidence>
<dbReference type="Gene3D" id="2.30.30.100">
    <property type="match status" value="1"/>
</dbReference>
<keyword evidence="6" id="KW-0238">DNA-binding</keyword>
<dbReference type="NCBIfam" id="TIGR00121">
    <property type="entry name" value="birA_ligase"/>
    <property type="match status" value="1"/>
</dbReference>
<dbReference type="STRING" id="489703.SAMN04488038_11213"/>
<feature type="DNA-binding region" description="H-T-H motif" evidence="6">
    <location>
        <begin position="25"/>
        <end position="44"/>
    </location>
</feature>
<comment type="similarity">
    <text evidence="6">Belongs to the biotin--protein ligase family.</text>
</comment>
<dbReference type="SUPFAM" id="SSF55681">
    <property type="entry name" value="Class II aaRS and biotin synthetases"/>
    <property type="match status" value="1"/>
</dbReference>
<dbReference type="AlphaFoldDB" id="A0A1H9JP56"/>
<comment type="function">
    <text evidence="6">Acts both as a biotin--[acetyl-CoA-carboxylase] ligase and a biotin-operon repressor. In the presence of ATP, BirA activates biotin to form the BirA-biotinyl-5'-adenylate (BirA-bio-5'-AMP or holoBirA) complex. HoloBirA can either transfer the biotinyl moiety to the biotin carboxyl carrier protein (BCCP) subunit of acetyl-CoA carboxylase, or bind to the biotin operator site and inhibit transcription of the operon.</text>
</comment>
<keyword evidence="6" id="KW-0804">Transcription</keyword>
<dbReference type="PANTHER" id="PTHR12835:SF5">
    <property type="entry name" value="BIOTIN--PROTEIN LIGASE"/>
    <property type="match status" value="1"/>
</dbReference>
<dbReference type="InterPro" id="IPR013196">
    <property type="entry name" value="HTH_11"/>
</dbReference>
<dbReference type="PROSITE" id="PS51733">
    <property type="entry name" value="BPL_LPL_CATALYTIC"/>
    <property type="match status" value="1"/>
</dbReference>
<dbReference type="SUPFAM" id="SSF46785">
    <property type="entry name" value="Winged helix' DNA-binding domain"/>
    <property type="match status" value="1"/>
</dbReference>
<dbReference type="PANTHER" id="PTHR12835">
    <property type="entry name" value="BIOTIN PROTEIN LIGASE"/>
    <property type="match status" value="1"/>
</dbReference>
<gene>
    <name evidence="6" type="primary">birA</name>
    <name evidence="8" type="ORF">SAMN04488038_11213</name>
</gene>
<comment type="catalytic activity">
    <reaction evidence="5 6">
        <text>biotin + L-lysyl-[protein] + ATP = N(6)-biotinyl-L-lysyl-[protein] + AMP + diphosphate + H(+)</text>
        <dbReference type="Rhea" id="RHEA:11756"/>
        <dbReference type="Rhea" id="RHEA-COMP:9752"/>
        <dbReference type="Rhea" id="RHEA-COMP:10505"/>
        <dbReference type="ChEBI" id="CHEBI:15378"/>
        <dbReference type="ChEBI" id="CHEBI:29969"/>
        <dbReference type="ChEBI" id="CHEBI:30616"/>
        <dbReference type="ChEBI" id="CHEBI:33019"/>
        <dbReference type="ChEBI" id="CHEBI:57586"/>
        <dbReference type="ChEBI" id="CHEBI:83144"/>
        <dbReference type="ChEBI" id="CHEBI:456215"/>
        <dbReference type="EC" id="6.3.4.15"/>
    </reaction>
</comment>
<reference evidence="8 9" key="1">
    <citation type="submission" date="2016-10" db="EMBL/GenBank/DDBJ databases">
        <authorList>
            <person name="de Groot N.N."/>
        </authorList>
    </citation>
    <scope>NUCLEOTIDE SEQUENCE [LARGE SCALE GENOMIC DNA]</scope>
    <source>
        <strain evidence="8 9">DSM 25927</strain>
    </source>
</reference>
<dbReference type="Pfam" id="PF08279">
    <property type="entry name" value="HTH_11"/>
    <property type="match status" value="1"/>
</dbReference>
<dbReference type="Pfam" id="PF03099">
    <property type="entry name" value="BPL_LplA_LipB"/>
    <property type="match status" value="1"/>
</dbReference>
<dbReference type="InterPro" id="IPR036390">
    <property type="entry name" value="WH_DNA-bd_sf"/>
</dbReference>
<evidence type="ECO:0000256" key="4">
    <source>
        <dbReference type="ARBA" id="ARBA00023267"/>
    </source>
</evidence>
<keyword evidence="9" id="KW-1185">Reference proteome</keyword>
<feature type="binding site" evidence="6">
    <location>
        <begin position="92"/>
        <end position="94"/>
    </location>
    <ligand>
        <name>biotin</name>
        <dbReference type="ChEBI" id="CHEBI:57586"/>
    </ligand>
</feature>
<dbReference type="GO" id="GO:0005737">
    <property type="term" value="C:cytoplasm"/>
    <property type="evidence" value="ECO:0007669"/>
    <property type="project" value="TreeGrafter"/>
</dbReference>
<dbReference type="InterPro" id="IPR003142">
    <property type="entry name" value="BPL_C"/>
</dbReference>
<evidence type="ECO:0000256" key="1">
    <source>
        <dbReference type="ARBA" id="ARBA00022598"/>
    </source>
</evidence>
<evidence type="ECO:0000256" key="5">
    <source>
        <dbReference type="ARBA" id="ARBA00047846"/>
    </source>
</evidence>
<proteinExistence type="inferred from homology"/>